<dbReference type="PANTHER" id="PTHR46268:SF6">
    <property type="entry name" value="UNIVERSAL STRESS PROTEIN UP12"/>
    <property type="match status" value="1"/>
</dbReference>
<organism evidence="3 4">
    <name type="scientific">Thermohalobaculum xanthum</name>
    <dbReference type="NCBI Taxonomy" id="2753746"/>
    <lineage>
        <taxon>Bacteria</taxon>
        <taxon>Pseudomonadati</taxon>
        <taxon>Pseudomonadota</taxon>
        <taxon>Alphaproteobacteria</taxon>
        <taxon>Rhodobacterales</taxon>
        <taxon>Paracoccaceae</taxon>
        <taxon>Thermohalobaculum</taxon>
    </lineage>
</organism>
<accession>A0A8J7MAV9</accession>
<dbReference type="PANTHER" id="PTHR46268">
    <property type="entry name" value="STRESS RESPONSE PROTEIN NHAX"/>
    <property type="match status" value="1"/>
</dbReference>
<evidence type="ECO:0000313" key="3">
    <source>
        <dbReference type="EMBL" id="MBK0400719.1"/>
    </source>
</evidence>
<dbReference type="PRINTS" id="PR01438">
    <property type="entry name" value="UNVRSLSTRESS"/>
</dbReference>
<dbReference type="EMBL" id="JAEHHL010000010">
    <property type="protein sequence ID" value="MBK0400719.1"/>
    <property type="molecule type" value="Genomic_DNA"/>
</dbReference>
<dbReference type="Gene3D" id="3.40.50.620">
    <property type="entry name" value="HUPs"/>
    <property type="match status" value="1"/>
</dbReference>
<sequence length="135" mass="14346">MEAERFRHILVPVDPDAPEASEKALARAAAIARSEGARLSILAVVPVWREDLGEVPRDQREAMEALRARHAAGIEGGTILRMGGSISGRIITEVADTGADLVVMASHNPRASDFLIGSNAAHVALHVPVSVMVVR</sequence>
<dbReference type="InterPro" id="IPR006015">
    <property type="entry name" value="Universal_stress_UspA"/>
</dbReference>
<protein>
    <submittedName>
        <fullName evidence="3">Universal stress protein</fullName>
    </submittedName>
</protein>
<dbReference type="Pfam" id="PF00582">
    <property type="entry name" value="Usp"/>
    <property type="match status" value="1"/>
</dbReference>
<dbReference type="InterPro" id="IPR014729">
    <property type="entry name" value="Rossmann-like_a/b/a_fold"/>
</dbReference>
<reference evidence="3" key="1">
    <citation type="submission" date="2020-12" db="EMBL/GenBank/DDBJ databases">
        <title>Bacterial taxonomy.</title>
        <authorList>
            <person name="Pan X."/>
        </authorList>
    </citation>
    <scope>NUCLEOTIDE SEQUENCE</scope>
    <source>
        <strain evidence="3">M0105</strain>
    </source>
</reference>
<dbReference type="SUPFAM" id="SSF52402">
    <property type="entry name" value="Adenine nucleotide alpha hydrolases-like"/>
    <property type="match status" value="1"/>
</dbReference>
<evidence type="ECO:0000259" key="2">
    <source>
        <dbReference type="Pfam" id="PF00582"/>
    </source>
</evidence>
<dbReference type="CDD" id="cd00293">
    <property type="entry name" value="USP-like"/>
    <property type="match status" value="1"/>
</dbReference>
<dbReference type="InterPro" id="IPR006016">
    <property type="entry name" value="UspA"/>
</dbReference>
<comment type="caution">
    <text evidence="3">The sequence shown here is derived from an EMBL/GenBank/DDBJ whole genome shotgun (WGS) entry which is preliminary data.</text>
</comment>
<dbReference type="Proteomes" id="UP000655420">
    <property type="component" value="Unassembled WGS sequence"/>
</dbReference>
<gene>
    <name evidence="3" type="ORF">H0I76_16085</name>
</gene>
<comment type="similarity">
    <text evidence="1">Belongs to the universal stress protein A family.</text>
</comment>
<dbReference type="RefSeq" id="WP_200612063.1">
    <property type="nucleotide sequence ID" value="NZ_JAEHHL010000010.1"/>
</dbReference>
<dbReference type="AlphaFoldDB" id="A0A8J7MAV9"/>
<name>A0A8J7MAV9_9RHOB</name>
<feature type="domain" description="UspA" evidence="2">
    <location>
        <begin position="6"/>
        <end position="135"/>
    </location>
</feature>
<proteinExistence type="inferred from homology"/>
<evidence type="ECO:0000256" key="1">
    <source>
        <dbReference type="ARBA" id="ARBA00008791"/>
    </source>
</evidence>
<evidence type="ECO:0000313" key="4">
    <source>
        <dbReference type="Proteomes" id="UP000655420"/>
    </source>
</evidence>
<keyword evidence="4" id="KW-1185">Reference proteome</keyword>